<evidence type="ECO:0000313" key="1">
    <source>
        <dbReference type="EMBL" id="KAI0095110.1"/>
    </source>
</evidence>
<gene>
    <name evidence="1" type="ORF">BDY19DRAFT_1081146</name>
</gene>
<dbReference type="EMBL" id="MU274900">
    <property type="protein sequence ID" value="KAI0095110.1"/>
    <property type="molecule type" value="Genomic_DNA"/>
</dbReference>
<organism evidence="1 2">
    <name type="scientific">Irpex rosettiformis</name>
    <dbReference type="NCBI Taxonomy" id="378272"/>
    <lineage>
        <taxon>Eukaryota</taxon>
        <taxon>Fungi</taxon>
        <taxon>Dikarya</taxon>
        <taxon>Basidiomycota</taxon>
        <taxon>Agaricomycotina</taxon>
        <taxon>Agaricomycetes</taxon>
        <taxon>Polyporales</taxon>
        <taxon>Irpicaceae</taxon>
        <taxon>Irpex</taxon>
    </lineage>
</organism>
<name>A0ACB8UNP1_9APHY</name>
<sequence length="571" mass="62094">MAEFYAPGEPLPLIPDDLTVSQFILDAHHPARPAQKRLMPWLIEDATGRGIGYEELRTRTFGLANEFKSRWNVGDNDVVCLYSPNHVDWPVVLWATHRLGAVVAPVNPAYTAEELIHALTLTEASVLVASSANLSVAVIAAQAAGIPLEKIVTIDSPLSPNAAQLSVEELICHGLSTPLSFNERRLLSGEGKTKLAFLCFSSGTTGKPKAVAVSHYAMIANILQVRAAIMSSPRYEVGDVVHGVLPFFHVFGLVVMLHSHLWFGNTVVVVPKFTFEGFLTSIQRYRIKHLHIVPPMVVLLVKHPLTRKYDLTSVRWLMSGAAPLSAELTMHLAKILPQCSIGQGYGMTETFTTIALSPNDSKIAAPGSGGVLIPGVVARVLKTDGSLAAEGETGELVVTGPSMALGYYKNPEATKETFVNGWVRTGDEVVINGKCEVFIKDRIKEILKVKGFQVAPAELEGHLLDHPDVADVCVVGVPDDYSGELPLAFVVPSESARARIQQNPRESEHLKATLVKHVADAKVEYKRLAGGVEFVDAIPKNPSGKMLRRVLRDQARAMKARMPSTPFMARL</sequence>
<keyword evidence="2" id="KW-1185">Reference proteome</keyword>
<dbReference type="Proteomes" id="UP001055072">
    <property type="component" value="Unassembled WGS sequence"/>
</dbReference>
<proteinExistence type="predicted"/>
<keyword evidence="1" id="KW-0436">Ligase</keyword>
<accession>A0ACB8UNP1</accession>
<comment type="caution">
    <text evidence="1">The sequence shown here is derived from an EMBL/GenBank/DDBJ whole genome shotgun (WGS) entry which is preliminary data.</text>
</comment>
<protein>
    <submittedName>
        <fullName evidence="1">Amp dependent CoA ligase</fullName>
    </submittedName>
</protein>
<reference evidence="1" key="1">
    <citation type="journal article" date="2021" name="Environ. Microbiol.">
        <title>Gene family expansions and transcriptome signatures uncover fungal adaptations to wood decay.</title>
        <authorList>
            <person name="Hage H."/>
            <person name="Miyauchi S."/>
            <person name="Viragh M."/>
            <person name="Drula E."/>
            <person name="Min B."/>
            <person name="Chaduli D."/>
            <person name="Navarro D."/>
            <person name="Favel A."/>
            <person name="Norest M."/>
            <person name="Lesage-Meessen L."/>
            <person name="Balint B."/>
            <person name="Merenyi Z."/>
            <person name="de Eugenio L."/>
            <person name="Morin E."/>
            <person name="Martinez A.T."/>
            <person name="Baldrian P."/>
            <person name="Stursova M."/>
            <person name="Martinez M.J."/>
            <person name="Novotny C."/>
            <person name="Magnuson J.K."/>
            <person name="Spatafora J.W."/>
            <person name="Maurice S."/>
            <person name="Pangilinan J."/>
            <person name="Andreopoulos W."/>
            <person name="LaButti K."/>
            <person name="Hundley H."/>
            <person name="Na H."/>
            <person name="Kuo A."/>
            <person name="Barry K."/>
            <person name="Lipzen A."/>
            <person name="Henrissat B."/>
            <person name="Riley R."/>
            <person name="Ahrendt S."/>
            <person name="Nagy L.G."/>
            <person name="Grigoriev I.V."/>
            <person name="Martin F."/>
            <person name="Rosso M.N."/>
        </authorList>
    </citation>
    <scope>NUCLEOTIDE SEQUENCE</scope>
    <source>
        <strain evidence="1">CBS 384.51</strain>
    </source>
</reference>
<evidence type="ECO:0000313" key="2">
    <source>
        <dbReference type="Proteomes" id="UP001055072"/>
    </source>
</evidence>